<accession>A0A2G5T7G0</accession>
<dbReference type="EMBL" id="PDUG01000005">
    <property type="protein sequence ID" value="PIC23182.1"/>
    <property type="molecule type" value="Genomic_DNA"/>
</dbReference>
<organism evidence="2 3">
    <name type="scientific">Caenorhabditis nigoni</name>
    <dbReference type="NCBI Taxonomy" id="1611254"/>
    <lineage>
        <taxon>Eukaryota</taxon>
        <taxon>Metazoa</taxon>
        <taxon>Ecdysozoa</taxon>
        <taxon>Nematoda</taxon>
        <taxon>Chromadorea</taxon>
        <taxon>Rhabditida</taxon>
        <taxon>Rhabditina</taxon>
        <taxon>Rhabditomorpha</taxon>
        <taxon>Rhabditoidea</taxon>
        <taxon>Rhabditidae</taxon>
        <taxon>Peloderinae</taxon>
        <taxon>Caenorhabditis</taxon>
    </lineage>
</organism>
<sequence length="133" mass="15664">MYSCLFLVFVFKFTRSRVSSSENRIHHYFRMQRLHSLIQHQSPVFSSFIQFSYSKMLHFKLILLLVALIAITVDAGDVCDYTQAPLYQETPTRKTRRESLCKDVPPEIECTVAEDEEENPKKRTRSHVIDYTL</sequence>
<dbReference type="Proteomes" id="UP000230233">
    <property type="component" value="Chromosome V"/>
</dbReference>
<reference evidence="3" key="1">
    <citation type="submission" date="2017-10" db="EMBL/GenBank/DDBJ databases">
        <title>Rapid genome shrinkage in a self-fertile nematode reveals novel sperm competition proteins.</title>
        <authorList>
            <person name="Yin D."/>
            <person name="Schwarz E.M."/>
            <person name="Thomas C.G."/>
            <person name="Felde R.L."/>
            <person name="Korf I.F."/>
            <person name="Cutter A.D."/>
            <person name="Schartner C.M."/>
            <person name="Ralston E.J."/>
            <person name="Meyer B.J."/>
            <person name="Haag E.S."/>
        </authorList>
    </citation>
    <scope>NUCLEOTIDE SEQUENCE [LARGE SCALE GENOMIC DNA]</scope>
    <source>
        <strain evidence="3">JU1422</strain>
    </source>
</reference>
<comment type="caution">
    <text evidence="2">The sequence shown here is derived from an EMBL/GenBank/DDBJ whole genome shotgun (WGS) entry which is preliminary data.</text>
</comment>
<proteinExistence type="predicted"/>
<keyword evidence="3" id="KW-1185">Reference proteome</keyword>
<evidence type="ECO:0000313" key="3">
    <source>
        <dbReference type="Proteomes" id="UP000230233"/>
    </source>
</evidence>
<evidence type="ECO:0000256" key="1">
    <source>
        <dbReference type="SAM" id="MobiDB-lite"/>
    </source>
</evidence>
<protein>
    <submittedName>
        <fullName evidence="2">Uncharacterized protein</fullName>
    </submittedName>
</protein>
<gene>
    <name evidence="2" type="primary">Cnig_chr_V.g16967</name>
    <name evidence="2" type="ORF">B9Z55_016967</name>
</gene>
<feature type="region of interest" description="Disordered" evidence="1">
    <location>
        <begin position="113"/>
        <end position="133"/>
    </location>
</feature>
<name>A0A2G5T7G0_9PELO</name>
<dbReference type="OrthoDB" id="10418593at2759"/>
<dbReference type="AlphaFoldDB" id="A0A2G5T7G0"/>
<evidence type="ECO:0000313" key="2">
    <source>
        <dbReference type="EMBL" id="PIC23182.1"/>
    </source>
</evidence>